<keyword evidence="1" id="KW-1133">Transmembrane helix</keyword>
<keyword evidence="1" id="KW-0472">Membrane</keyword>
<dbReference type="AlphaFoldDB" id="A0A1G1XNG2"/>
<evidence type="ECO:0000313" key="2">
    <source>
        <dbReference type="EMBL" id="OGY41578.1"/>
    </source>
</evidence>
<proteinExistence type="predicted"/>
<evidence type="ECO:0000256" key="1">
    <source>
        <dbReference type="SAM" id="Phobius"/>
    </source>
</evidence>
<reference evidence="2 3" key="1">
    <citation type="journal article" date="2016" name="Nat. Commun.">
        <title>Thousands of microbial genomes shed light on interconnected biogeochemical processes in an aquifer system.</title>
        <authorList>
            <person name="Anantharaman K."/>
            <person name="Brown C.T."/>
            <person name="Hug L.A."/>
            <person name="Sharon I."/>
            <person name="Castelle C.J."/>
            <person name="Probst A.J."/>
            <person name="Thomas B.C."/>
            <person name="Singh A."/>
            <person name="Wilkins M.J."/>
            <person name="Karaoz U."/>
            <person name="Brodie E.L."/>
            <person name="Williams K.H."/>
            <person name="Hubbard S.S."/>
            <person name="Banfield J.F."/>
        </authorList>
    </citation>
    <scope>NUCLEOTIDE SEQUENCE [LARGE SCALE GENOMIC DNA]</scope>
</reference>
<feature type="transmembrane region" description="Helical" evidence="1">
    <location>
        <begin position="71"/>
        <end position="88"/>
    </location>
</feature>
<gene>
    <name evidence="2" type="ORF">A2Y82_01130</name>
</gene>
<dbReference type="Proteomes" id="UP000176498">
    <property type="component" value="Unassembled WGS sequence"/>
</dbReference>
<accession>A0A1G1XNG2</accession>
<dbReference type="EMBL" id="MHHZ01000015">
    <property type="protein sequence ID" value="OGY41578.1"/>
    <property type="molecule type" value="Genomic_DNA"/>
</dbReference>
<sequence length="140" mass="16863">MVFLGIDWGKIFSVPFWLEVNPGELSERFERIFLVVLAISYLLYGLSKLLNRNLNRKREFIKAKFWQKVSNLCITAAVSFSFIFFFRYEAIPVLGGRFWILAWLIMGFSWLIYLVKYYFVDLKRDLNDLEHKKRLNKYLK</sequence>
<evidence type="ECO:0000313" key="3">
    <source>
        <dbReference type="Proteomes" id="UP000176498"/>
    </source>
</evidence>
<name>A0A1G1XNG2_9BACT</name>
<keyword evidence="1" id="KW-0812">Transmembrane</keyword>
<protein>
    <submittedName>
        <fullName evidence="2">Uncharacterized protein</fullName>
    </submittedName>
</protein>
<organism evidence="2 3">
    <name type="scientific">Candidatus Buchananbacteria bacterium RBG_13_36_9</name>
    <dbReference type="NCBI Taxonomy" id="1797530"/>
    <lineage>
        <taxon>Bacteria</taxon>
        <taxon>Candidatus Buchananiibacteriota</taxon>
    </lineage>
</organism>
<feature type="transmembrane region" description="Helical" evidence="1">
    <location>
        <begin position="100"/>
        <end position="119"/>
    </location>
</feature>
<feature type="transmembrane region" description="Helical" evidence="1">
    <location>
        <begin position="32"/>
        <end position="50"/>
    </location>
</feature>
<comment type="caution">
    <text evidence="2">The sequence shown here is derived from an EMBL/GenBank/DDBJ whole genome shotgun (WGS) entry which is preliminary data.</text>
</comment>